<proteinExistence type="predicted"/>
<evidence type="ECO:0000256" key="1">
    <source>
        <dbReference type="SAM" id="MobiDB-lite"/>
    </source>
</evidence>
<reference evidence="2 3" key="1">
    <citation type="journal article" date="2021" name="Elife">
        <title>Chloroplast acquisition without the gene transfer in kleptoplastic sea slugs, Plakobranchus ocellatus.</title>
        <authorList>
            <person name="Maeda T."/>
            <person name="Takahashi S."/>
            <person name="Yoshida T."/>
            <person name="Shimamura S."/>
            <person name="Takaki Y."/>
            <person name="Nagai Y."/>
            <person name="Toyoda A."/>
            <person name="Suzuki Y."/>
            <person name="Arimoto A."/>
            <person name="Ishii H."/>
            <person name="Satoh N."/>
            <person name="Nishiyama T."/>
            <person name="Hasebe M."/>
            <person name="Maruyama T."/>
            <person name="Minagawa J."/>
            <person name="Obokata J."/>
            <person name="Shigenobu S."/>
        </authorList>
    </citation>
    <scope>NUCLEOTIDE SEQUENCE [LARGE SCALE GENOMIC DNA]</scope>
</reference>
<dbReference type="AlphaFoldDB" id="A0AAV4GWT6"/>
<evidence type="ECO:0000313" key="2">
    <source>
        <dbReference type="EMBL" id="GFR89864.1"/>
    </source>
</evidence>
<comment type="caution">
    <text evidence="2">The sequence shown here is derived from an EMBL/GenBank/DDBJ whole genome shotgun (WGS) entry which is preliminary data.</text>
</comment>
<evidence type="ECO:0000313" key="3">
    <source>
        <dbReference type="Proteomes" id="UP000762676"/>
    </source>
</evidence>
<feature type="region of interest" description="Disordered" evidence="1">
    <location>
        <begin position="43"/>
        <end position="67"/>
    </location>
</feature>
<dbReference type="EMBL" id="BMAT01005252">
    <property type="protein sequence ID" value="GFR89864.1"/>
    <property type="molecule type" value="Genomic_DNA"/>
</dbReference>
<keyword evidence="3" id="KW-1185">Reference proteome</keyword>
<sequence>INLDPGHEFEDEVEEDIDVCLNNEDPGEEEMIDEVTERVMEEPGEGLIGLEDSARSDQDSEGEEMEQDWAISEEMVHETCAFSNKKKKNQKTQAP</sequence>
<accession>A0AAV4GWT6</accession>
<organism evidence="2 3">
    <name type="scientific">Elysia marginata</name>
    <dbReference type="NCBI Taxonomy" id="1093978"/>
    <lineage>
        <taxon>Eukaryota</taxon>
        <taxon>Metazoa</taxon>
        <taxon>Spiralia</taxon>
        <taxon>Lophotrochozoa</taxon>
        <taxon>Mollusca</taxon>
        <taxon>Gastropoda</taxon>
        <taxon>Heterobranchia</taxon>
        <taxon>Euthyneura</taxon>
        <taxon>Panpulmonata</taxon>
        <taxon>Sacoglossa</taxon>
        <taxon>Placobranchoidea</taxon>
        <taxon>Plakobranchidae</taxon>
        <taxon>Elysia</taxon>
    </lineage>
</organism>
<gene>
    <name evidence="2" type="ORF">ElyMa_002553500</name>
</gene>
<name>A0AAV4GWT6_9GAST</name>
<dbReference type="Proteomes" id="UP000762676">
    <property type="component" value="Unassembled WGS sequence"/>
</dbReference>
<feature type="non-terminal residue" evidence="2">
    <location>
        <position position="1"/>
    </location>
</feature>
<protein>
    <submittedName>
        <fullName evidence="2">Uncharacterized protein</fullName>
    </submittedName>
</protein>